<keyword evidence="3" id="KW-1185">Reference proteome</keyword>
<name>A0A9W7X9M3_9POAL</name>
<dbReference type="EMBL" id="MU629869">
    <property type="protein sequence ID" value="KAJ1254884.1"/>
    <property type="molecule type" value="Genomic_DNA"/>
</dbReference>
<evidence type="ECO:0000313" key="3">
    <source>
        <dbReference type="Proteomes" id="UP001164776"/>
    </source>
</evidence>
<proteinExistence type="predicted"/>
<organism evidence="2 3">
    <name type="scientific">Paspalum vaginatum</name>
    <name type="common">seashore paspalum</name>
    <dbReference type="NCBI Taxonomy" id="158149"/>
    <lineage>
        <taxon>Eukaryota</taxon>
        <taxon>Viridiplantae</taxon>
        <taxon>Streptophyta</taxon>
        <taxon>Embryophyta</taxon>
        <taxon>Tracheophyta</taxon>
        <taxon>Spermatophyta</taxon>
        <taxon>Magnoliopsida</taxon>
        <taxon>Liliopsida</taxon>
        <taxon>Poales</taxon>
        <taxon>Poaceae</taxon>
        <taxon>PACMAD clade</taxon>
        <taxon>Panicoideae</taxon>
        <taxon>Andropogonodae</taxon>
        <taxon>Paspaleae</taxon>
        <taxon>Paspalinae</taxon>
        <taxon>Paspalum</taxon>
    </lineage>
</organism>
<dbReference type="AlphaFoldDB" id="A0A9W7X9M3"/>
<evidence type="ECO:0000313" key="2">
    <source>
        <dbReference type="EMBL" id="KAJ1254884.1"/>
    </source>
</evidence>
<protein>
    <submittedName>
        <fullName evidence="2">Uncharacterized protein</fullName>
    </submittedName>
</protein>
<gene>
    <name evidence="2" type="ORF">BS78_K314300</name>
</gene>
<feature type="region of interest" description="Disordered" evidence="1">
    <location>
        <begin position="1"/>
        <end position="64"/>
    </location>
</feature>
<reference evidence="2 3" key="1">
    <citation type="submission" date="2022-10" db="EMBL/GenBank/DDBJ databases">
        <title>WGS assembly of Paspalum vaginatum 540-79.</title>
        <authorList>
            <person name="Sun G."/>
            <person name="Wase N."/>
            <person name="Shu S."/>
            <person name="Jenkins J."/>
            <person name="Zhou B."/>
            <person name="Torres-Rodriguez J."/>
            <person name="Chen C."/>
            <person name="Sandor L."/>
            <person name="Plott C."/>
            <person name="Yoshinga Y."/>
            <person name="Daum C."/>
            <person name="Qi P."/>
            <person name="Barry K."/>
            <person name="Lipzen A."/>
            <person name="Berry L."/>
            <person name="Pedersen C."/>
            <person name="Gottilla T."/>
            <person name="Foltz A."/>
            <person name="Yu H."/>
            <person name="O'Malley R."/>
            <person name="Zhang C."/>
            <person name="Devos K."/>
            <person name="Sigmon B."/>
            <person name="Yu B."/>
            <person name="Obata T."/>
            <person name="Schmutz J."/>
            <person name="Schnable J."/>
        </authorList>
    </citation>
    <scope>NUCLEOTIDE SEQUENCE [LARGE SCALE GENOMIC DNA]</scope>
    <source>
        <strain evidence="3">cv. 540-79</strain>
    </source>
</reference>
<comment type="caution">
    <text evidence="2">The sequence shown here is derived from an EMBL/GenBank/DDBJ whole genome shotgun (WGS) entry which is preliminary data.</text>
</comment>
<accession>A0A9W7X9M3</accession>
<sequence>MNPSATLPSRSSVPSPLLPSHRPTHGAPPARAAGPTAASWAASAADPRLHGSPRRLPSPPPRKAAPLPASACLAACVAGARCLGCPHHVPSPPRRGARRGRHAEVALVAARRSWCWRRLVQQRASSRSPRTGSAVLGPELPYATSWTQSLGQTTYRLFIKLCVTRGFGYSNGTEARVQ</sequence>
<evidence type="ECO:0000256" key="1">
    <source>
        <dbReference type="SAM" id="MobiDB-lite"/>
    </source>
</evidence>
<dbReference type="Proteomes" id="UP001164776">
    <property type="component" value="Unassembled WGS sequence"/>
</dbReference>
<feature type="compositionally biased region" description="Low complexity" evidence="1">
    <location>
        <begin position="7"/>
        <end position="45"/>
    </location>
</feature>